<comment type="caution">
    <text evidence="1">The sequence shown here is derived from an EMBL/GenBank/DDBJ whole genome shotgun (WGS) entry which is preliminary data.</text>
</comment>
<accession>A0ABR2AQX0</accession>
<protein>
    <submittedName>
        <fullName evidence="1">Uncharacterized protein</fullName>
    </submittedName>
</protein>
<dbReference type="EMBL" id="JBBPBM010000374">
    <property type="protein sequence ID" value="KAK8496295.1"/>
    <property type="molecule type" value="Genomic_DNA"/>
</dbReference>
<keyword evidence="2" id="KW-1185">Reference proteome</keyword>
<proteinExistence type="predicted"/>
<gene>
    <name evidence="1" type="ORF">V6N12_063868</name>
</gene>
<name>A0ABR2AQX0_9ROSI</name>
<evidence type="ECO:0000313" key="2">
    <source>
        <dbReference type="Proteomes" id="UP001472677"/>
    </source>
</evidence>
<reference evidence="1 2" key="1">
    <citation type="journal article" date="2024" name="G3 (Bethesda)">
        <title>Genome assembly of Hibiscus sabdariffa L. provides insights into metabolisms of medicinal natural products.</title>
        <authorList>
            <person name="Kim T."/>
        </authorList>
    </citation>
    <scope>NUCLEOTIDE SEQUENCE [LARGE SCALE GENOMIC DNA]</scope>
    <source>
        <strain evidence="1">TK-2024</strain>
        <tissue evidence="1">Old leaves</tissue>
    </source>
</reference>
<dbReference type="Proteomes" id="UP001472677">
    <property type="component" value="Unassembled WGS sequence"/>
</dbReference>
<sequence>MTNIMAVHVKLSFRGMSENTLRAFATFQHLEYMSMIKAFPRKTSFLTLFLSIQVFIHSSNKAYSKVTEGETTLFFSICPQKEYIWIWIKAFRTKNIRTKPKFNHMRMQLSTVDLFE</sequence>
<organism evidence="1 2">
    <name type="scientific">Hibiscus sabdariffa</name>
    <name type="common">roselle</name>
    <dbReference type="NCBI Taxonomy" id="183260"/>
    <lineage>
        <taxon>Eukaryota</taxon>
        <taxon>Viridiplantae</taxon>
        <taxon>Streptophyta</taxon>
        <taxon>Embryophyta</taxon>
        <taxon>Tracheophyta</taxon>
        <taxon>Spermatophyta</taxon>
        <taxon>Magnoliopsida</taxon>
        <taxon>eudicotyledons</taxon>
        <taxon>Gunneridae</taxon>
        <taxon>Pentapetalae</taxon>
        <taxon>rosids</taxon>
        <taxon>malvids</taxon>
        <taxon>Malvales</taxon>
        <taxon>Malvaceae</taxon>
        <taxon>Malvoideae</taxon>
        <taxon>Hibiscus</taxon>
    </lineage>
</organism>
<evidence type="ECO:0000313" key="1">
    <source>
        <dbReference type="EMBL" id="KAK8496295.1"/>
    </source>
</evidence>